<gene>
    <name evidence="3" type="ORF">SAMN06297144_1127</name>
</gene>
<keyword evidence="1" id="KW-0812">Transmembrane</keyword>
<dbReference type="OrthoDB" id="396512at2"/>
<dbReference type="PANTHER" id="PTHR43685:SF2">
    <property type="entry name" value="GLYCOSYLTRANSFERASE 2-LIKE DOMAIN-CONTAINING PROTEIN"/>
    <property type="match status" value="1"/>
</dbReference>
<dbReference type="AlphaFoldDB" id="A0A285QF61"/>
<protein>
    <submittedName>
        <fullName evidence="3">Abequosyltransferase</fullName>
    </submittedName>
</protein>
<accession>A0A285QF61</accession>
<dbReference type="EMBL" id="OBMI01000001">
    <property type="protein sequence ID" value="SOB80570.1"/>
    <property type="molecule type" value="Genomic_DNA"/>
</dbReference>
<keyword evidence="4" id="KW-1185">Reference proteome</keyword>
<dbReference type="InterPro" id="IPR050834">
    <property type="entry name" value="Glycosyltransf_2"/>
</dbReference>
<proteinExistence type="predicted"/>
<dbReference type="GO" id="GO:0016740">
    <property type="term" value="F:transferase activity"/>
    <property type="evidence" value="ECO:0007669"/>
    <property type="project" value="UniProtKB-KW"/>
</dbReference>
<dbReference type="Gene3D" id="3.90.550.10">
    <property type="entry name" value="Spore Coat Polysaccharide Biosynthesis Protein SpsA, Chain A"/>
    <property type="match status" value="1"/>
</dbReference>
<dbReference type="CDD" id="cd00761">
    <property type="entry name" value="Glyco_tranf_GTA_type"/>
    <property type="match status" value="1"/>
</dbReference>
<evidence type="ECO:0000313" key="3">
    <source>
        <dbReference type="EMBL" id="SOB80570.1"/>
    </source>
</evidence>
<evidence type="ECO:0000313" key="4">
    <source>
        <dbReference type="Proteomes" id="UP000219494"/>
    </source>
</evidence>
<dbReference type="RefSeq" id="WP_097062937.1">
    <property type="nucleotide sequence ID" value="NZ_OBMI01000001.1"/>
</dbReference>
<evidence type="ECO:0000256" key="1">
    <source>
        <dbReference type="SAM" id="Phobius"/>
    </source>
</evidence>
<dbReference type="Proteomes" id="UP000219494">
    <property type="component" value="Unassembled WGS sequence"/>
</dbReference>
<dbReference type="InterPro" id="IPR029044">
    <property type="entry name" value="Nucleotide-diphossugar_trans"/>
</dbReference>
<feature type="domain" description="Glycosyltransferase 2-like" evidence="2">
    <location>
        <begin position="4"/>
        <end position="137"/>
    </location>
</feature>
<dbReference type="SUPFAM" id="SSF53448">
    <property type="entry name" value="Nucleotide-diphospho-sugar transferases"/>
    <property type="match status" value="1"/>
</dbReference>
<dbReference type="Pfam" id="PF00535">
    <property type="entry name" value="Glycos_transf_2"/>
    <property type="match status" value="1"/>
</dbReference>
<name>A0A285QF61_9SPHN</name>
<dbReference type="PANTHER" id="PTHR43685">
    <property type="entry name" value="GLYCOSYLTRANSFERASE"/>
    <property type="match status" value="1"/>
</dbReference>
<sequence>MRLSICIPTYNRGQFLPDLLESIAQQTGHGCEIEVVVSDNASTDDTPAVIERFRSRLPRLIYRRHENNLGPDRNFLSAVELASGDWCWLMGSDDVVETGAVARIERTLNAQPGIAGLSVERVLYSFDLASQRNSPPYDRALFSSSRLLRGDREIFLSSADYFGYLSGNVFDRQLWADVVATSPVDQFYNAYVHVYVLGNMLKRRPAWYYLAEPCVRYRTDNDFFLGEGEYRRLEIDVLGYAAIVRALYGDDSPVTRQMDKRVGKHVFYRLLSAKLRGVTGDFYRRSLGLSFRHYRRSTVFWLAIVPAFAVPSVVVRGVREVYRRTLRPLRLARLASRTAQQ</sequence>
<dbReference type="InterPro" id="IPR001173">
    <property type="entry name" value="Glyco_trans_2-like"/>
</dbReference>
<keyword evidence="3" id="KW-0808">Transferase</keyword>
<feature type="transmembrane region" description="Helical" evidence="1">
    <location>
        <begin position="299"/>
        <end position="318"/>
    </location>
</feature>
<reference evidence="3 4" key="1">
    <citation type="submission" date="2017-07" db="EMBL/GenBank/DDBJ databases">
        <authorList>
            <person name="Sun Z.S."/>
            <person name="Albrecht U."/>
            <person name="Echele G."/>
            <person name="Lee C.C."/>
        </authorList>
    </citation>
    <scope>NUCLEOTIDE SEQUENCE [LARGE SCALE GENOMIC DNA]</scope>
    <source>
        <strain evidence="3 4">CGMCC 1.12672</strain>
    </source>
</reference>
<evidence type="ECO:0000259" key="2">
    <source>
        <dbReference type="Pfam" id="PF00535"/>
    </source>
</evidence>
<organism evidence="3 4">
    <name type="scientific">Sphingomonas guangdongensis</name>
    <dbReference type="NCBI Taxonomy" id="1141890"/>
    <lineage>
        <taxon>Bacteria</taxon>
        <taxon>Pseudomonadati</taxon>
        <taxon>Pseudomonadota</taxon>
        <taxon>Alphaproteobacteria</taxon>
        <taxon>Sphingomonadales</taxon>
        <taxon>Sphingomonadaceae</taxon>
        <taxon>Sphingomonas</taxon>
    </lineage>
</organism>
<keyword evidence="1" id="KW-0472">Membrane</keyword>
<keyword evidence="1" id="KW-1133">Transmembrane helix</keyword>